<dbReference type="Proteomes" id="UP001149079">
    <property type="component" value="Unassembled WGS sequence"/>
</dbReference>
<dbReference type="Gene3D" id="3.40.50.720">
    <property type="entry name" value="NAD(P)-binding Rossmann-like Domain"/>
    <property type="match status" value="1"/>
</dbReference>
<keyword evidence="1" id="KW-0521">NADP</keyword>
<keyword evidence="2" id="KW-0560">Oxidoreductase</keyword>
<evidence type="ECO:0000259" key="3">
    <source>
        <dbReference type="Pfam" id="PF05368"/>
    </source>
</evidence>
<name>A0A9W9L5Q8_9EURO</name>
<evidence type="ECO:0000313" key="4">
    <source>
        <dbReference type="EMBL" id="KAJ5138556.1"/>
    </source>
</evidence>
<dbReference type="InterPro" id="IPR008030">
    <property type="entry name" value="NmrA-like"/>
</dbReference>
<sequence length="314" mass="34546">MTPTAKPVVAIAGATGHLGKHITSAFLSSAFHDKFSEIILLSRKESTLFSPTEVRAGVKVTTRRYDTSNLSQALQGVHILVNAIGPSGHEFKTRIAATLPRTNIRLYFPSEFGVDHYGHDFAHLEWYEKKKHLANAQPVVTDMKICRVFCGLFLEDSIGPWFGLDTKNGRYTSVGPPTKPVSFTGIGDVGKTVAALATMEVDMVPEIVHVGGDTRSVLEIAGIMRDAGAGEIEVSEVPYEEYKKKTTGGEASWDPAAYLRFLMADGSIDHTVNGLGSDNEFVNPGQRLWKWKTMEELAKETKGRPWKDTVWPPK</sequence>
<evidence type="ECO:0000256" key="1">
    <source>
        <dbReference type="ARBA" id="ARBA00022857"/>
    </source>
</evidence>
<gene>
    <name evidence="4" type="ORF">N7515_003404</name>
</gene>
<dbReference type="InterPro" id="IPR051609">
    <property type="entry name" value="NmrA/Isoflavone_reductase-like"/>
</dbReference>
<evidence type="ECO:0000256" key="2">
    <source>
        <dbReference type="ARBA" id="ARBA00023002"/>
    </source>
</evidence>
<dbReference type="GO" id="GO:0016491">
    <property type="term" value="F:oxidoreductase activity"/>
    <property type="evidence" value="ECO:0007669"/>
    <property type="project" value="UniProtKB-KW"/>
</dbReference>
<keyword evidence="5" id="KW-1185">Reference proteome</keyword>
<dbReference type="InterPro" id="IPR036291">
    <property type="entry name" value="NAD(P)-bd_dom_sf"/>
</dbReference>
<dbReference type="PANTHER" id="PTHR47706">
    <property type="entry name" value="NMRA-LIKE FAMILY PROTEIN"/>
    <property type="match status" value="1"/>
</dbReference>
<evidence type="ECO:0000313" key="5">
    <source>
        <dbReference type="Proteomes" id="UP001149079"/>
    </source>
</evidence>
<dbReference type="GeneID" id="81403318"/>
<dbReference type="OrthoDB" id="9974981at2759"/>
<dbReference type="AlphaFoldDB" id="A0A9W9L5Q8"/>
<dbReference type="SUPFAM" id="SSF51735">
    <property type="entry name" value="NAD(P)-binding Rossmann-fold domains"/>
    <property type="match status" value="1"/>
</dbReference>
<protein>
    <recommendedName>
        <fullName evidence="3">NmrA-like domain-containing protein</fullName>
    </recommendedName>
</protein>
<dbReference type="EMBL" id="JAPQKL010000003">
    <property type="protein sequence ID" value="KAJ5138556.1"/>
    <property type="molecule type" value="Genomic_DNA"/>
</dbReference>
<reference evidence="4" key="2">
    <citation type="journal article" date="2023" name="IMA Fungus">
        <title>Comparative genomic study of the Penicillium genus elucidates a diverse pangenome and 15 lateral gene transfer events.</title>
        <authorList>
            <person name="Petersen C."/>
            <person name="Sorensen T."/>
            <person name="Nielsen M.R."/>
            <person name="Sondergaard T.E."/>
            <person name="Sorensen J.L."/>
            <person name="Fitzpatrick D.A."/>
            <person name="Frisvad J.C."/>
            <person name="Nielsen K.L."/>
        </authorList>
    </citation>
    <scope>NUCLEOTIDE SEQUENCE</scope>
    <source>
        <strain evidence="4">IBT 22155</strain>
    </source>
</reference>
<feature type="domain" description="NmrA-like" evidence="3">
    <location>
        <begin position="7"/>
        <end position="245"/>
    </location>
</feature>
<reference evidence="4" key="1">
    <citation type="submission" date="2022-11" db="EMBL/GenBank/DDBJ databases">
        <authorList>
            <person name="Petersen C."/>
        </authorList>
    </citation>
    <scope>NUCLEOTIDE SEQUENCE</scope>
    <source>
        <strain evidence="4">IBT 22155</strain>
    </source>
</reference>
<organism evidence="4 5">
    <name type="scientific">Penicillium bovifimosum</name>
    <dbReference type="NCBI Taxonomy" id="126998"/>
    <lineage>
        <taxon>Eukaryota</taxon>
        <taxon>Fungi</taxon>
        <taxon>Dikarya</taxon>
        <taxon>Ascomycota</taxon>
        <taxon>Pezizomycotina</taxon>
        <taxon>Eurotiomycetes</taxon>
        <taxon>Eurotiomycetidae</taxon>
        <taxon>Eurotiales</taxon>
        <taxon>Aspergillaceae</taxon>
        <taxon>Penicillium</taxon>
    </lineage>
</organism>
<accession>A0A9W9L5Q8</accession>
<dbReference type="Pfam" id="PF05368">
    <property type="entry name" value="NmrA"/>
    <property type="match status" value="1"/>
</dbReference>
<dbReference type="PANTHER" id="PTHR47706:SF9">
    <property type="entry name" value="NMRA-LIKE DOMAIN-CONTAINING PROTEIN-RELATED"/>
    <property type="match status" value="1"/>
</dbReference>
<dbReference type="RefSeq" id="XP_056523205.1">
    <property type="nucleotide sequence ID" value="XM_056664148.1"/>
</dbReference>
<dbReference type="Gene3D" id="3.90.25.10">
    <property type="entry name" value="UDP-galactose 4-epimerase, domain 1"/>
    <property type="match status" value="1"/>
</dbReference>
<proteinExistence type="predicted"/>
<comment type="caution">
    <text evidence="4">The sequence shown here is derived from an EMBL/GenBank/DDBJ whole genome shotgun (WGS) entry which is preliminary data.</text>
</comment>